<evidence type="ECO:0000259" key="2">
    <source>
        <dbReference type="Pfam" id="PF13439"/>
    </source>
</evidence>
<organism evidence="3 4">
    <name type="scientific">Enterococcus termitis</name>
    <dbReference type="NCBI Taxonomy" id="332950"/>
    <lineage>
        <taxon>Bacteria</taxon>
        <taxon>Bacillati</taxon>
        <taxon>Bacillota</taxon>
        <taxon>Bacilli</taxon>
        <taxon>Lactobacillales</taxon>
        <taxon>Enterococcaceae</taxon>
        <taxon>Enterococcus</taxon>
    </lineage>
</organism>
<reference evidence="4" key="1">
    <citation type="submission" date="2016-09" db="EMBL/GenBank/DDBJ databases">
        <authorList>
            <person name="Gulvik C.A."/>
        </authorList>
    </citation>
    <scope>NUCLEOTIDE SEQUENCE [LARGE SCALE GENOMIC DNA]</scope>
    <source>
        <strain evidence="4">LMG 8895</strain>
    </source>
</reference>
<dbReference type="Gene3D" id="3.40.50.2000">
    <property type="entry name" value="Glycogen Phosphorylase B"/>
    <property type="match status" value="2"/>
</dbReference>
<feature type="domain" description="Glycosyl transferase family 1" evidence="1">
    <location>
        <begin position="181"/>
        <end position="347"/>
    </location>
</feature>
<dbReference type="SUPFAM" id="SSF53756">
    <property type="entry name" value="UDP-Glycosyltransferase/glycogen phosphorylase"/>
    <property type="match status" value="1"/>
</dbReference>
<dbReference type="AlphaFoldDB" id="A0A1E5G948"/>
<evidence type="ECO:0000313" key="4">
    <source>
        <dbReference type="Proteomes" id="UP000095094"/>
    </source>
</evidence>
<name>A0A1E5G948_9ENTE</name>
<dbReference type="RefSeq" id="WP_069664923.1">
    <property type="nucleotide sequence ID" value="NZ_JBHUJJ010000001.1"/>
</dbReference>
<comment type="caution">
    <text evidence="3">The sequence shown here is derived from an EMBL/GenBank/DDBJ whole genome shotgun (WGS) entry which is preliminary data.</text>
</comment>
<dbReference type="GO" id="GO:0016757">
    <property type="term" value="F:glycosyltransferase activity"/>
    <property type="evidence" value="ECO:0007669"/>
    <property type="project" value="InterPro"/>
</dbReference>
<protein>
    <recommendedName>
        <fullName evidence="5">Glycosyl transferase family 1 domain-containing protein</fullName>
    </recommendedName>
</protein>
<proteinExistence type="predicted"/>
<feature type="domain" description="Glycosyltransferase subfamily 4-like N-terminal" evidence="2">
    <location>
        <begin position="16"/>
        <end position="177"/>
    </location>
</feature>
<dbReference type="InterPro" id="IPR028098">
    <property type="entry name" value="Glyco_trans_4-like_N"/>
</dbReference>
<sequence length="370" mass="42255">MTKSILFIHSSAELYGSDRSLLNMIKHLDKSKYTCFVVLPTDGKLREELEKIDGCSVSIYSYAVLRRKNLSFLGMLDYLKQTITSLYFFSKYIKQMKIDIVYTNTSVVFSGAIAAKLKRKKSVWHIREIISNSVERKIISTIVNLFSNKIICNSSATLKSITNKEKGDVIHNVIDTDSIQIPSVKSENQITIGMAGRINRWKGQKLFIDAANHILNDYPDVRFLIAGDAFSGEEYIKTELIEYVKKINRTEQILFLGLIDDMNEFYNSIDIFVLPSIKPEPFGLVILEAMARKIPVIATKHGGPLEIIQDNKNGFLVDYKDSDELVTRMSDLIIDETKRKFIGEQGYLNQQAKFSLSHYMECLEKVLDEL</sequence>
<dbReference type="Pfam" id="PF13439">
    <property type="entry name" value="Glyco_transf_4"/>
    <property type="match status" value="1"/>
</dbReference>
<dbReference type="CDD" id="cd03801">
    <property type="entry name" value="GT4_PimA-like"/>
    <property type="match status" value="1"/>
</dbReference>
<keyword evidence="4" id="KW-1185">Reference proteome</keyword>
<dbReference type="PANTHER" id="PTHR12526">
    <property type="entry name" value="GLYCOSYLTRANSFERASE"/>
    <property type="match status" value="1"/>
</dbReference>
<accession>A0A1E5G948</accession>
<dbReference type="Pfam" id="PF00534">
    <property type="entry name" value="Glycos_transf_1"/>
    <property type="match status" value="1"/>
</dbReference>
<dbReference type="InterPro" id="IPR001296">
    <property type="entry name" value="Glyco_trans_1"/>
</dbReference>
<evidence type="ECO:0008006" key="5">
    <source>
        <dbReference type="Google" id="ProtNLM"/>
    </source>
</evidence>
<evidence type="ECO:0000313" key="3">
    <source>
        <dbReference type="EMBL" id="OEG09234.1"/>
    </source>
</evidence>
<dbReference type="Proteomes" id="UP000095094">
    <property type="component" value="Unassembled WGS sequence"/>
</dbReference>
<gene>
    <name evidence="3" type="ORF">BCR25_11755</name>
</gene>
<dbReference type="OrthoDB" id="9806653at2"/>
<dbReference type="EMBL" id="MIJY01000045">
    <property type="protein sequence ID" value="OEG09234.1"/>
    <property type="molecule type" value="Genomic_DNA"/>
</dbReference>
<evidence type="ECO:0000259" key="1">
    <source>
        <dbReference type="Pfam" id="PF00534"/>
    </source>
</evidence>